<gene>
    <name evidence="6" type="ORF">M378DRAFT_397745</name>
</gene>
<dbReference type="PANTHER" id="PTHR48467">
    <property type="entry name" value="GLUTAMATE SYNTHASE 1 [NADH], CHLOROPLASTIC-LIKE"/>
    <property type="match status" value="1"/>
</dbReference>
<dbReference type="STRING" id="946122.A0A0C2WKS0"/>
<evidence type="ECO:0000256" key="4">
    <source>
        <dbReference type="ARBA" id="ARBA00022857"/>
    </source>
</evidence>
<evidence type="ECO:0000256" key="5">
    <source>
        <dbReference type="ARBA" id="ARBA00023002"/>
    </source>
</evidence>
<dbReference type="Gene3D" id="3.40.50.720">
    <property type="entry name" value="NAD(P)-binding Rossmann-like Domain"/>
    <property type="match status" value="1"/>
</dbReference>
<keyword evidence="3" id="KW-0274">FAD</keyword>
<dbReference type="FunCoup" id="A0A0C2WKS0">
    <property type="interactions" value="444"/>
</dbReference>
<dbReference type="PRINTS" id="PR00419">
    <property type="entry name" value="ADXRDTASE"/>
</dbReference>
<dbReference type="EMBL" id="KN818376">
    <property type="protein sequence ID" value="KIL57276.1"/>
    <property type="molecule type" value="Genomic_DNA"/>
</dbReference>
<name>A0A0C2WKS0_AMAMK</name>
<dbReference type="InterPro" id="IPR055275">
    <property type="entry name" value="Ferredox_Rdtase"/>
</dbReference>
<dbReference type="InParanoid" id="A0A0C2WKS0"/>
<keyword evidence="4" id="KW-0521">NADP</keyword>
<dbReference type="Gene3D" id="3.50.50.60">
    <property type="entry name" value="FAD/NAD(P)-binding domain"/>
    <property type="match status" value="1"/>
</dbReference>
<dbReference type="Proteomes" id="UP000054549">
    <property type="component" value="Unassembled WGS sequence"/>
</dbReference>
<dbReference type="PANTHER" id="PTHR48467:SF1">
    <property type="entry name" value="GLUTAMATE SYNTHASE 1 [NADH], CHLOROPLASTIC-LIKE"/>
    <property type="match status" value="1"/>
</dbReference>
<sequence>MRRSLVQSGPPMKLAVIGGGPSALYVTSRLLSLLKNEPNIRVHVYDRLWSPYGLVRYGVAPDHPEVKNCTHKFDETAKDPRFRFFGNIEVVPTPPFGSIPRLPSTRLGHAVQLPVSSILPYYTHLLLSTGCTLPTLHPTILPSALCIPALSLVHWYTSHPSNPPTPPLHQKPHVSIIGAGNVSLDVARILLTPPSLLSGYDLPRHVLEVLNRSTVKHVSILARRGPLEAAFTAKELREMMNIPGTSMKHIPSDLLAPPPDVKVTRQQSRILQLLQKGSKEKYGTTEKTWSVDFFRSPTQLSSAAGETKGDLPLTLTLSHTALDPTTHASVPTGITSQLHTSLVVTSLGFQADPSSTPFYDPQLRRFRTLPGGRVVENQDGRVIKNVYGSGWAAGGAKGVLASTMMDAYNVAETMVEDLVASDATDSVASPSSYIGVQNGGVERGEEDSEKRDILEIMNPSASLYSLPPEIASALPERKVVEFKDWKKVDGEEVKRGQESGKERERMGWEEVKDFLGLKPAWK</sequence>
<proteinExistence type="predicted"/>
<evidence type="ECO:0008006" key="8">
    <source>
        <dbReference type="Google" id="ProtNLM"/>
    </source>
</evidence>
<dbReference type="SUPFAM" id="SSF51905">
    <property type="entry name" value="FAD/NAD(P)-binding domain"/>
    <property type="match status" value="1"/>
</dbReference>
<evidence type="ECO:0000313" key="6">
    <source>
        <dbReference type="EMBL" id="KIL57276.1"/>
    </source>
</evidence>
<organism evidence="6 7">
    <name type="scientific">Amanita muscaria (strain Koide BX008)</name>
    <dbReference type="NCBI Taxonomy" id="946122"/>
    <lineage>
        <taxon>Eukaryota</taxon>
        <taxon>Fungi</taxon>
        <taxon>Dikarya</taxon>
        <taxon>Basidiomycota</taxon>
        <taxon>Agaricomycotina</taxon>
        <taxon>Agaricomycetes</taxon>
        <taxon>Agaricomycetidae</taxon>
        <taxon>Agaricales</taxon>
        <taxon>Pluteineae</taxon>
        <taxon>Amanitaceae</taxon>
        <taxon>Amanita</taxon>
    </lineage>
</organism>
<evidence type="ECO:0000256" key="3">
    <source>
        <dbReference type="ARBA" id="ARBA00022827"/>
    </source>
</evidence>
<accession>A0A0C2WKS0</accession>
<reference evidence="6 7" key="1">
    <citation type="submission" date="2014-04" db="EMBL/GenBank/DDBJ databases">
        <title>Evolutionary Origins and Diversification of the Mycorrhizal Mutualists.</title>
        <authorList>
            <consortium name="DOE Joint Genome Institute"/>
            <consortium name="Mycorrhizal Genomics Consortium"/>
            <person name="Kohler A."/>
            <person name="Kuo A."/>
            <person name="Nagy L.G."/>
            <person name="Floudas D."/>
            <person name="Copeland A."/>
            <person name="Barry K.W."/>
            <person name="Cichocki N."/>
            <person name="Veneault-Fourrey C."/>
            <person name="LaButti K."/>
            <person name="Lindquist E.A."/>
            <person name="Lipzen A."/>
            <person name="Lundell T."/>
            <person name="Morin E."/>
            <person name="Murat C."/>
            <person name="Riley R."/>
            <person name="Ohm R."/>
            <person name="Sun H."/>
            <person name="Tunlid A."/>
            <person name="Henrissat B."/>
            <person name="Grigoriev I.V."/>
            <person name="Hibbett D.S."/>
            <person name="Martin F."/>
        </authorList>
    </citation>
    <scope>NUCLEOTIDE SEQUENCE [LARGE SCALE GENOMIC DNA]</scope>
    <source>
        <strain evidence="6 7">Koide BX008</strain>
    </source>
</reference>
<dbReference type="OrthoDB" id="333024at2759"/>
<evidence type="ECO:0000256" key="2">
    <source>
        <dbReference type="ARBA" id="ARBA00022630"/>
    </source>
</evidence>
<dbReference type="GO" id="GO:0016491">
    <property type="term" value="F:oxidoreductase activity"/>
    <property type="evidence" value="ECO:0007669"/>
    <property type="project" value="UniProtKB-KW"/>
</dbReference>
<dbReference type="SUPFAM" id="SSF51971">
    <property type="entry name" value="Nucleotide-binding domain"/>
    <property type="match status" value="1"/>
</dbReference>
<keyword evidence="5" id="KW-0560">Oxidoreductase</keyword>
<dbReference type="InterPro" id="IPR036188">
    <property type="entry name" value="FAD/NAD-bd_sf"/>
</dbReference>
<dbReference type="AlphaFoldDB" id="A0A0C2WKS0"/>
<keyword evidence="2" id="KW-0285">Flavoprotein</keyword>
<keyword evidence="7" id="KW-1185">Reference proteome</keyword>
<evidence type="ECO:0000256" key="1">
    <source>
        <dbReference type="ARBA" id="ARBA00001974"/>
    </source>
</evidence>
<evidence type="ECO:0000313" key="7">
    <source>
        <dbReference type="Proteomes" id="UP000054549"/>
    </source>
</evidence>
<dbReference type="HOGENOM" id="CLU_024722_3_1_1"/>
<protein>
    <recommendedName>
        <fullName evidence="8">NADPH:adrenodoxin oxidoreductase, mitochondrial</fullName>
    </recommendedName>
</protein>
<comment type="cofactor">
    <cofactor evidence="1">
        <name>FAD</name>
        <dbReference type="ChEBI" id="CHEBI:57692"/>
    </cofactor>
</comment>